<dbReference type="EMBL" id="JAVHJM010000006">
    <property type="protein sequence ID" value="KAK6513130.1"/>
    <property type="molecule type" value="Genomic_DNA"/>
</dbReference>
<evidence type="ECO:0000313" key="2">
    <source>
        <dbReference type="Proteomes" id="UP001307849"/>
    </source>
</evidence>
<gene>
    <name evidence="1" type="ORF">TWF506_009296</name>
</gene>
<accession>A0AAN8NDI9</accession>
<proteinExistence type="predicted"/>
<organism evidence="1 2">
    <name type="scientific">Arthrobotrys conoides</name>
    <dbReference type="NCBI Taxonomy" id="74498"/>
    <lineage>
        <taxon>Eukaryota</taxon>
        <taxon>Fungi</taxon>
        <taxon>Dikarya</taxon>
        <taxon>Ascomycota</taxon>
        <taxon>Pezizomycotina</taxon>
        <taxon>Orbiliomycetes</taxon>
        <taxon>Orbiliales</taxon>
        <taxon>Orbiliaceae</taxon>
        <taxon>Arthrobotrys</taxon>
    </lineage>
</organism>
<sequence>MRGLYLEIAEAKYLKTIEVKVESSGFGVKTTSEKGFDAVDKATGVKINIRVTTFAGVKPLAEKCGGYCVIRDDVQVIQKLNSLPNRRDIMKQRTDIQDLELLLRRPIPFIRDKSLKAVESGRVLQQEGRARTFIEALRTKSLAEAWGS</sequence>
<dbReference type="AlphaFoldDB" id="A0AAN8NDI9"/>
<dbReference type="Proteomes" id="UP001307849">
    <property type="component" value="Unassembled WGS sequence"/>
</dbReference>
<evidence type="ECO:0000313" key="1">
    <source>
        <dbReference type="EMBL" id="KAK6513130.1"/>
    </source>
</evidence>
<keyword evidence="2" id="KW-1185">Reference proteome</keyword>
<protein>
    <submittedName>
        <fullName evidence="1">Uncharacterized protein</fullName>
    </submittedName>
</protein>
<name>A0AAN8NDI9_9PEZI</name>
<comment type="caution">
    <text evidence="1">The sequence shown here is derived from an EMBL/GenBank/DDBJ whole genome shotgun (WGS) entry which is preliminary data.</text>
</comment>
<reference evidence="1 2" key="1">
    <citation type="submission" date="2019-10" db="EMBL/GenBank/DDBJ databases">
        <authorList>
            <person name="Palmer J.M."/>
        </authorList>
    </citation>
    <scope>NUCLEOTIDE SEQUENCE [LARGE SCALE GENOMIC DNA]</scope>
    <source>
        <strain evidence="1 2">TWF506</strain>
    </source>
</reference>